<dbReference type="GeneID" id="20206294"/>
<protein>
    <recommendedName>
        <fullName evidence="4">Endonuclease/exonuclease/phosphatase domain-containing protein</fullName>
    </recommendedName>
</protein>
<dbReference type="eggNOG" id="ENOG502S7BM">
    <property type="taxonomic scope" value="Eukaryota"/>
</dbReference>
<dbReference type="InterPro" id="IPR036691">
    <property type="entry name" value="Endo/exonu/phosph_ase_sf"/>
</dbReference>
<dbReference type="Gene3D" id="3.60.10.10">
    <property type="entry name" value="Endonuclease/exonuclease/phosphatase"/>
    <property type="match status" value="1"/>
</dbReference>
<dbReference type="RefSeq" id="XP_009023959.1">
    <property type="nucleotide sequence ID" value="XM_009025711.1"/>
</dbReference>
<dbReference type="OMA" id="YITNIKW"/>
<dbReference type="CDD" id="cd09076">
    <property type="entry name" value="L1-EN"/>
    <property type="match status" value="1"/>
</dbReference>
<dbReference type="EMBL" id="AMQM01006093">
    <property type="status" value="NOT_ANNOTATED_CDS"/>
    <property type="molecule type" value="Genomic_DNA"/>
</dbReference>
<reference evidence="2" key="3">
    <citation type="submission" date="2015-06" db="UniProtKB">
        <authorList>
            <consortium name="EnsemblMetazoa"/>
        </authorList>
    </citation>
    <scope>IDENTIFICATION</scope>
</reference>
<evidence type="ECO:0000313" key="3">
    <source>
        <dbReference type="Proteomes" id="UP000015101"/>
    </source>
</evidence>
<dbReference type="STRING" id="6412.T1FBU5"/>
<accession>T1FBU5</accession>
<gene>
    <name evidence="2" type="primary">20206294</name>
    <name evidence="1" type="ORF">HELRODRAFT_177528</name>
</gene>
<sequence length="233" mass="26995">MASRGSVVARDNKDRIAALGTRSYNEKFVTESQRGKMKLKITVGIRNVRSLWQAGIYAMLKKELERFRYDVVGLCEVRWTGSGELEKGKRLWSGTETEHIHGVGMILGEKARRALIEYNPVNDRLMYARFKEYPRDIIVIIAYAPTTNHLDDEVETFYEQLEQTLKTLPKKDVKIIVRDWNAKIGSENIGFGEVMGKYGVGDRNDRGERLLEFVKDRRLYITNIKWQNNNKCT</sequence>
<dbReference type="PANTHER" id="PTHR23227:SF85">
    <property type="entry name" value="CRANIOFACIAL DEVELOPMENT PROTEIN 2"/>
    <property type="match status" value="1"/>
</dbReference>
<reference evidence="3" key="1">
    <citation type="submission" date="2012-12" db="EMBL/GenBank/DDBJ databases">
        <authorList>
            <person name="Hellsten U."/>
            <person name="Grimwood J."/>
            <person name="Chapman J.A."/>
            <person name="Shapiro H."/>
            <person name="Aerts A."/>
            <person name="Otillar R.P."/>
            <person name="Terry A.Y."/>
            <person name="Boore J.L."/>
            <person name="Simakov O."/>
            <person name="Marletaz F."/>
            <person name="Cho S.-J."/>
            <person name="Edsinger-Gonzales E."/>
            <person name="Havlak P."/>
            <person name="Kuo D.-H."/>
            <person name="Larsson T."/>
            <person name="Lv J."/>
            <person name="Arendt D."/>
            <person name="Savage R."/>
            <person name="Osoegawa K."/>
            <person name="de Jong P."/>
            <person name="Lindberg D.R."/>
            <person name="Seaver E.C."/>
            <person name="Weisblat D.A."/>
            <person name="Putnam N.H."/>
            <person name="Grigoriev I.V."/>
            <person name="Rokhsar D.S."/>
        </authorList>
    </citation>
    <scope>NUCLEOTIDE SEQUENCE</scope>
</reference>
<name>T1FBU5_HELRO</name>
<proteinExistence type="predicted"/>
<dbReference type="InParanoid" id="T1FBU5"/>
<evidence type="ECO:0000313" key="2">
    <source>
        <dbReference type="EnsemblMetazoa" id="HelroP177528"/>
    </source>
</evidence>
<dbReference type="HOGENOM" id="CLU_000680_8_2_1"/>
<dbReference type="SUPFAM" id="SSF56219">
    <property type="entry name" value="DNase I-like"/>
    <property type="match status" value="1"/>
</dbReference>
<reference evidence="1 3" key="2">
    <citation type="journal article" date="2013" name="Nature">
        <title>Insights into bilaterian evolution from three spiralian genomes.</title>
        <authorList>
            <person name="Simakov O."/>
            <person name="Marletaz F."/>
            <person name="Cho S.J."/>
            <person name="Edsinger-Gonzales E."/>
            <person name="Havlak P."/>
            <person name="Hellsten U."/>
            <person name="Kuo D.H."/>
            <person name="Larsson T."/>
            <person name="Lv J."/>
            <person name="Arendt D."/>
            <person name="Savage R."/>
            <person name="Osoegawa K."/>
            <person name="de Jong P."/>
            <person name="Grimwood J."/>
            <person name="Chapman J.A."/>
            <person name="Shapiro H."/>
            <person name="Aerts A."/>
            <person name="Otillar R.P."/>
            <person name="Terry A.Y."/>
            <person name="Boore J.L."/>
            <person name="Grigoriev I.V."/>
            <person name="Lindberg D.R."/>
            <person name="Seaver E.C."/>
            <person name="Weisblat D.A."/>
            <person name="Putnam N.H."/>
            <person name="Rokhsar D.S."/>
        </authorList>
    </citation>
    <scope>NUCLEOTIDE SEQUENCE</scope>
</reference>
<dbReference type="CTD" id="20206294"/>
<organism evidence="2 3">
    <name type="scientific">Helobdella robusta</name>
    <name type="common">Californian leech</name>
    <dbReference type="NCBI Taxonomy" id="6412"/>
    <lineage>
        <taxon>Eukaryota</taxon>
        <taxon>Metazoa</taxon>
        <taxon>Spiralia</taxon>
        <taxon>Lophotrochozoa</taxon>
        <taxon>Annelida</taxon>
        <taxon>Clitellata</taxon>
        <taxon>Hirudinea</taxon>
        <taxon>Rhynchobdellida</taxon>
        <taxon>Glossiphoniidae</taxon>
        <taxon>Helobdella</taxon>
    </lineage>
</organism>
<dbReference type="InterPro" id="IPR027124">
    <property type="entry name" value="Swc5/CFDP1/2"/>
</dbReference>
<dbReference type="PANTHER" id="PTHR23227">
    <property type="entry name" value="BUCENTAUR RELATED"/>
    <property type="match status" value="1"/>
</dbReference>
<dbReference type="OrthoDB" id="10030815at2759"/>
<dbReference type="AlphaFoldDB" id="T1FBU5"/>
<evidence type="ECO:0000313" key="1">
    <source>
        <dbReference type="EMBL" id="ESN97882.1"/>
    </source>
</evidence>
<dbReference type="EnsemblMetazoa" id="HelroT177528">
    <property type="protein sequence ID" value="HelroP177528"/>
    <property type="gene ID" value="HelroG177528"/>
</dbReference>
<dbReference type="KEGG" id="hro:HELRODRAFT_177528"/>
<dbReference type="EMBL" id="KB097269">
    <property type="protein sequence ID" value="ESN97882.1"/>
    <property type="molecule type" value="Genomic_DNA"/>
</dbReference>
<evidence type="ECO:0008006" key="4">
    <source>
        <dbReference type="Google" id="ProtNLM"/>
    </source>
</evidence>
<keyword evidence="3" id="KW-1185">Reference proteome</keyword>
<dbReference type="Proteomes" id="UP000015101">
    <property type="component" value="Unassembled WGS sequence"/>
</dbReference>